<dbReference type="EMBL" id="KZ347523">
    <property type="protein sequence ID" value="PIO67562.1"/>
    <property type="molecule type" value="Genomic_DNA"/>
</dbReference>
<evidence type="ECO:0000256" key="1">
    <source>
        <dbReference type="SAM" id="Phobius"/>
    </source>
</evidence>
<keyword evidence="1" id="KW-1133">Transmembrane helix</keyword>
<sequence length="116" mass="12984">MQEFMSKRSVSCCLVPLCPVIIVEGPRVRGCFSKNNPFEQFWHVTRAFCSAMGEYVDDSSEGSSGEVSDMHYAKGVMTIVYIAVFIIGTPGNLWIIFKLIQARSVVPVFLLILVHH</sequence>
<organism evidence="2 3">
    <name type="scientific">Teladorsagia circumcincta</name>
    <name type="common">Brown stomach worm</name>
    <name type="synonym">Ostertagia circumcincta</name>
    <dbReference type="NCBI Taxonomy" id="45464"/>
    <lineage>
        <taxon>Eukaryota</taxon>
        <taxon>Metazoa</taxon>
        <taxon>Ecdysozoa</taxon>
        <taxon>Nematoda</taxon>
        <taxon>Chromadorea</taxon>
        <taxon>Rhabditida</taxon>
        <taxon>Rhabditina</taxon>
        <taxon>Rhabditomorpha</taxon>
        <taxon>Strongyloidea</taxon>
        <taxon>Trichostrongylidae</taxon>
        <taxon>Teladorsagia</taxon>
    </lineage>
</organism>
<evidence type="ECO:0000313" key="3">
    <source>
        <dbReference type="Proteomes" id="UP000230423"/>
    </source>
</evidence>
<dbReference type="Proteomes" id="UP000230423">
    <property type="component" value="Unassembled WGS sequence"/>
</dbReference>
<dbReference type="AlphaFoldDB" id="A0A2G9UCU9"/>
<evidence type="ECO:0000313" key="2">
    <source>
        <dbReference type="EMBL" id="PIO67562.1"/>
    </source>
</evidence>
<accession>A0A2G9UCU9</accession>
<keyword evidence="3" id="KW-1185">Reference proteome</keyword>
<proteinExistence type="predicted"/>
<name>A0A2G9UCU9_TELCI</name>
<keyword evidence="1" id="KW-0812">Transmembrane</keyword>
<feature type="transmembrane region" description="Helical" evidence="1">
    <location>
        <begin position="72"/>
        <end position="89"/>
    </location>
</feature>
<protein>
    <submittedName>
        <fullName evidence="2">Uncharacterized protein</fullName>
    </submittedName>
</protein>
<reference evidence="2 3" key="1">
    <citation type="submission" date="2015-09" db="EMBL/GenBank/DDBJ databases">
        <title>Draft genome of the parasitic nematode Teladorsagia circumcincta isolate WARC Sus (inbred).</title>
        <authorList>
            <person name="Mitreva M."/>
        </authorList>
    </citation>
    <scope>NUCLEOTIDE SEQUENCE [LARGE SCALE GENOMIC DNA]</scope>
    <source>
        <strain evidence="2 3">S</strain>
    </source>
</reference>
<dbReference type="OrthoDB" id="6076970at2759"/>
<keyword evidence="1" id="KW-0472">Membrane</keyword>
<gene>
    <name evidence="2" type="ORF">TELCIR_10680</name>
</gene>